<reference evidence="2 3" key="1">
    <citation type="submission" date="2018-04" db="EMBL/GenBank/DDBJ databases">
        <title>Genome sequencing of Flavobacterium sp. HYN0059.</title>
        <authorList>
            <person name="Yi H."/>
            <person name="Baek C."/>
        </authorList>
    </citation>
    <scope>NUCLEOTIDE SEQUENCE [LARGE SCALE GENOMIC DNA]</scope>
    <source>
        <strain evidence="2 3">HYN0059</strain>
    </source>
</reference>
<dbReference type="AlphaFoldDB" id="A0A2S1QU57"/>
<feature type="transmembrane region" description="Helical" evidence="1">
    <location>
        <begin position="55"/>
        <end position="77"/>
    </location>
</feature>
<organism evidence="2 3">
    <name type="scientific">Flavobacterium album</name>
    <dbReference type="NCBI Taxonomy" id="2175091"/>
    <lineage>
        <taxon>Bacteria</taxon>
        <taxon>Pseudomonadati</taxon>
        <taxon>Bacteroidota</taxon>
        <taxon>Flavobacteriia</taxon>
        <taxon>Flavobacteriales</taxon>
        <taxon>Flavobacteriaceae</taxon>
        <taxon>Flavobacterium</taxon>
    </lineage>
</organism>
<keyword evidence="1" id="KW-0472">Membrane</keyword>
<dbReference type="EMBL" id="CP029186">
    <property type="protein sequence ID" value="AWH83869.1"/>
    <property type="molecule type" value="Genomic_DNA"/>
</dbReference>
<evidence type="ECO:0000313" key="2">
    <source>
        <dbReference type="EMBL" id="AWH83869.1"/>
    </source>
</evidence>
<sequence length="125" mass="14881">MKFLYYIILCGFYEKSGSDLQKAKLIFVAMQWLFFIGIPSLLINDYYGKEFYSKYVKAYMIIMSVMLIILNYLFLFRKSKVQRIIEKYEGKYPLIEKYPIGAYLLFVVIIPIILFAGIIVSMKYR</sequence>
<evidence type="ECO:0000313" key="3">
    <source>
        <dbReference type="Proteomes" id="UP000244929"/>
    </source>
</evidence>
<feature type="transmembrane region" description="Helical" evidence="1">
    <location>
        <begin position="25"/>
        <end position="43"/>
    </location>
</feature>
<feature type="transmembrane region" description="Helical" evidence="1">
    <location>
        <begin position="98"/>
        <end position="120"/>
    </location>
</feature>
<dbReference type="RefSeq" id="WP_108776579.1">
    <property type="nucleotide sequence ID" value="NZ_CP029186.1"/>
</dbReference>
<dbReference type="Proteomes" id="UP000244929">
    <property type="component" value="Chromosome"/>
</dbReference>
<accession>A0A2S1QU57</accession>
<protein>
    <submittedName>
        <fullName evidence="2">Uncharacterized protein</fullName>
    </submittedName>
</protein>
<keyword evidence="3" id="KW-1185">Reference proteome</keyword>
<name>A0A2S1QU57_9FLAO</name>
<dbReference type="KEGG" id="falb:HYN59_01490"/>
<keyword evidence="1" id="KW-1133">Transmembrane helix</keyword>
<gene>
    <name evidence="2" type="ORF">HYN59_01490</name>
</gene>
<proteinExistence type="predicted"/>
<evidence type="ECO:0000256" key="1">
    <source>
        <dbReference type="SAM" id="Phobius"/>
    </source>
</evidence>
<keyword evidence="1" id="KW-0812">Transmembrane</keyword>